<dbReference type="EC" id="2.8.2.-" evidence="3"/>
<dbReference type="Gene3D" id="3.40.50.300">
    <property type="entry name" value="P-loop containing nucleotide triphosphate hydrolases"/>
    <property type="match status" value="1"/>
</dbReference>
<dbReference type="PANTHER" id="PTHR11783">
    <property type="entry name" value="SULFOTRANSFERASE SULT"/>
    <property type="match status" value="1"/>
</dbReference>
<keyword evidence="2 3" id="KW-0808">Transferase</keyword>
<dbReference type="Pfam" id="PF00685">
    <property type="entry name" value="Sulfotransfer_1"/>
    <property type="match status" value="1"/>
</dbReference>
<proteinExistence type="inferred from homology"/>
<sequence>MTEQFISKLDAAIDAAKDLSDEELLFTCDGMLYPCTFTSLETLQALDSFEARSDDLMVVGYAKSGTNWVVNMLKGLAGIVSPLSTDEAAEFPYLEFGDPEKYERMKKYHSPRVYVTYRYYNLLPKSVFKNKTKMLVLLRNPKDTAVSLFHFTNSLPSLPSYSSWDEFFPTFMRGNVCCCPYFDFLVDWNKHIEDENVMLITYEELKENTVAGVKRIAEFFGLPVTEENIQSVVDQNTFQTLKQESSTTHGAFGNMLFRKGIIGDWMNYFSEAQNKEMDARFEECLAGTKLGGKLKYDVYCKN</sequence>
<gene>
    <name evidence="6" type="primary">LOC115466676</name>
</gene>
<dbReference type="GO" id="GO:0008146">
    <property type="term" value="F:sulfotransferase activity"/>
    <property type="evidence" value="ECO:0007669"/>
    <property type="project" value="InterPro"/>
</dbReference>
<comment type="similarity">
    <text evidence="1 3">Belongs to the sulfotransferase 1 family.</text>
</comment>
<accession>A0A6P7XEG7</accession>
<dbReference type="RefSeq" id="XP_030053937.1">
    <property type="nucleotide sequence ID" value="XM_030198077.1"/>
</dbReference>
<organism evidence="5 6">
    <name type="scientific">Microcaecilia unicolor</name>
    <dbReference type="NCBI Taxonomy" id="1415580"/>
    <lineage>
        <taxon>Eukaryota</taxon>
        <taxon>Metazoa</taxon>
        <taxon>Chordata</taxon>
        <taxon>Craniata</taxon>
        <taxon>Vertebrata</taxon>
        <taxon>Euteleostomi</taxon>
        <taxon>Amphibia</taxon>
        <taxon>Gymnophiona</taxon>
        <taxon>Siphonopidae</taxon>
        <taxon>Microcaecilia</taxon>
    </lineage>
</organism>
<protein>
    <recommendedName>
        <fullName evidence="3">Sulfotransferase</fullName>
        <ecNumber evidence="3">2.8.2.-</ecNumber>
    </recommendedName>
</protein>
<evidence type="ECO:0000259" key="4">
    <source>
        <dbReference type="Pfam" id="PF00685"/>
    </source>
</evidence>
<evidence type="ECO:0000256" key="1">
    <source>
        <dbReference type="ARBA" id="ARBA00005771"/>
    </source>
</evidence>
<feature type="domain" description="Sulfotransferase" evidence="4">
    <location>
        <begin position="54"/>
        <end position="288"/>
    </location>
</feature>
<dbReference type="Proteomes" id="UP000515156">
    <property type="component" value="Chromosome 3"/>
</dbReference>
<evidence type="ECO:0000313" key="6">
    <source>
        <dbReference type="RefSeq" id="XP_030053937.1"/>
    </source>
</evidence>
<dbReference type="InterPro" id="IPR027417">
    <property type="entry name" value="P-loop_NTPase"/>
</dbReference>
<reference evidence="6" key="1">
    <citation type="submission" date="2025-08" db="UniProtKB">
        <authorList>
            <consortium name="RefSeq"/>
        </authorList>
    </citation>
    <scope>IDENTIFICATION</scope>
</reference>
<evidence type="ECO:0000313" key="5">
    <source>
        <dbReference type="Proteomes" id="UP000515156"/>
    </source>
</evidence>
<dbReference type="SUPFAM" id="SSF52540">
    <property type="entry name" value="P-loop containing nucleoside triphosphate hydrolases"/>
    <property type="match status" value="1"/>
</dbReference>
<keyword evidence="5" id="KW-1185">Reference proteome</keyword>
<dbReference type="OrthoDB" id="205623at2759"/>
<dbReference type="KEGG" id="muo:115466676"/>
<evidence type="ECO:0000256" key="2">
    <source>
        <dbReference type="ARBA" id="ARBA00022679"/>
    </source>
</evidence>
<dbReference type="InterPro" id="IPR000863">
    <property type="entry name" value="Sulfotransferase_dom"/>
</dbReference>
<dbReference type="AlphaFoldDB" id="A0A6P7XEG7"/>
<evidence type="ECO:0000256" key="3">
    <source>
        <dbReference type="RuleBase" id="RU361155"/>
    </source>
</evidence>
<name>A0A6P7XEG7_9AMPH</name>
<dbReference type="InParanoid" id="A0A6P7XEG7"/>
<dbReference type="GeneID" id="115466676"/>